<dbReference type="EnsemblFungi" id="MAPG_00206T0">
    <property type="protein sequence ID" value="MAPG_00206T0"/>
    <property type="gene ID" value="MAPG_00206"/>
</dbReference>
<name>A0A0C4DKD8_MAGP6</name>
<evidence type="ECO:0000313" key="4">
    <source>
        <dbReference type="Proteomes" id="UP000011715"/>
    </source>
</evidence>
<gene>
    <name evidence="2" type="ORF">MAPG_00206</name>
</gene>
<evidence type="ECO:0000313" key="2">
    <source>
        <dbReference type="EMBL" id="KLU81111.1"/>
    </source>
</evidence>
<dbReference type="AlphaFoldDB" id="A0A0C4DKD8"/>
<keyword evidence="4" id="KW-1185">Reference proteome</keyword>
<reference evidence="2" key="1">
    <citation type="submission" date="2010-05" db="EMBL/GenBank/DDBJ databases">
        <title>The Genome Sequence of Magnaporthe poae strain ATCC 64411.</title>
        <authorList>
            <consortium name="The Broad Institute Genome Sequencing Platform"/>
            <consortium name="Broad Institute Genome Sequencing Center for Infectious Disease"/>
            <person name="Ma L.-J."/>
            <person name="Dead R."/>
            <person name="Young S."/>
            <person name="Zeng Q."/>
            <person name="Koehrsen M."/>
            <person name="Alvarado L."/>
            <person name="Berlin A."/>
            <person name="Chapman S.B."/>
            <person name="Chen Z."/>
            <person name="Freedman E."/>
            <person name="Gellesch M."/>
            <person name="Goldberg J."/>
            <person name="Griggs A."/>
            <person name="Gujja S."/>
            <person name="Heilman E.R."/>
            <person name="Heiman D."/>
            <person name="Hepburn T."/>
            <person name="Howarth C."/>
            <person name="Jen D."/>
            <person name="Larson L."/>
            <person name="Mehta T."/>
            <person name="Neiman D."/>
            <person name="Pearson M."/>
            <person name="Roberts A."/>
            <person name="Saif S."/>
            <person name="Shea T."/>
            <person name="Shenoy N."/>
            <person name="Sisk P."/>
            <person name="Stolte C."/>
            <person name="Sykes S."/>
            <person name="Walk T."/>
            <person name="White J."/>
            <person name="Yandava C."/>
            <person name="Haas B."/>
            <person name="Nusbaum C."/>
            <person name="Birren B."/>
        </authorList>
    </citation>
    <scope>NUCLEOTIDE SEQUENCE</scope>
    <source>
        <strain evidence="2">ATCC 64411</strain>
    </source>
</reference>
<feature type="region of interest" description="Disordered" evidence="1">
    <location>
        <begin position="1"/>
        <end position="34"/>
    </location>
</feature>
<accession>A0A0C4DKD8</accession>
<reference evidence="4" key="2">
    <citation type="submission" date="2010-05" db="EMBL/GenBank/DDBJ databases">
        <title>The genome sequence of Magnaporthe poae strain ATCC 64411.</title>
        <authorList>
            <person name="Ma L.-J."/>
            <person name="Dead R."/>
            <person name="Young S."/>
            <person name="Zeng Q."/>
            <person name="Koehrsen M."/>
            <person name="Alvarado L."/>
            <person name="Berlin A."/>
            <person name="Chapman S.B."/>
            <person name="Chen Z."/>
            <person name="Freedman E."/>
            <person name="Gellesch M."/>
            <person name="Goldberg J."/>
            <person name="Griggs A."/>
            <person name="Gujja S."/>
            <person name="Heilman E.R."/>
            <person name="Heiman D."/>
            <person name="Hepburn T."/>
            <person name="Howarth C."/>
            <person name="Jen D."/>
            <person name="Larson L."/>
            <person name="Mehta T."/>
            <person name="Neiman D."/>
            <person name="Pearson M."/>
            <person name="Roberts A."/>
            <person name="Saif S."/>
            <person name="Shea T."/>
            <person name="Shenoy N."/>
            <person name="Sisk P."/>
            <person name="Stolte C."/>
            <person name="Sykes S."/>
            <person name="Walk T."/>
            <person name="White J."/>
            <person name="Yandava C."/>
            <person name="Haas B."/>
            <person name="Nusbaum C."/>
            <person name="Birren B."/>
        </authorList>
    </citation>
    <scope>NUCLEOTIDE SEQUENCE [LARGE SCALE GENOMIC DNA]</scope>
    <source>
        <strain evidence="4">ATCC 64411 / 73-15</strain>
    </source>
</reference>
<reference evidence="3" key="5">
    <citation type="submission" date="2015-06" db="UniProtKB">
        <authorList>
            <consortium name="EnsemblFungi"/>
        </authorList>
    </citation>
    <scope>IDENTIFICATION</scope>
    <source>
        <strain evidence="3">ATCC 64411</strain>
    </source>
</reference>
<dbReference type="EMBL" id="ADBL01000043">
    <property type="status" value="NOT_ANNOTATED_CDS"/>
    <property type="molecule type" value="Genomic_DNA"/>
</dbReference>
<organism evidence="3 4">
    <name type="scientific">Magnaporthiopsis poae (strain ATCC 64411 / 73-15)</name>
    <name type="common">Kentucky bluegrass fungus</name>
    <name type="synonym">Magnaporthe poae</name>
    <dbReference type="NCBI Taxonomy" id="644358"/>
    <lineage>
        <taxon>Eukaryota</taxon>
        <taxon>Fungi</taxon>
        <taxon>Dikarya</taxon>
        <taxon>Ascomycota</taxon>
        <taxon>Pezizomycotina</taxon>
        <taxon>Sordariomycetes</taxon>
        <taxon>Sordariomycetidae</taxon>
        <taxon>Magnaporthales</taxon>
        <taxon>Magnaporthaceae</taxon>
        <taxon>Magnaporthiopsis</taxon>
    </lineage>
</organism>
<evidence type="ECO:0000313" key="3">
    <source>
        <dbReference type="EnsemblFungi" id="MAPG_00206T0"/>
    </source>
</evidence>
<proteinExistence type="predicted"/>
<reference evidence="2" key="3">
    <citation type="submission" date="2011-03" db="EMBL/GenBank/DDBJ databases">
        <title>Annotation of Magnaporthe poae ATCC 64411.</title>
        <authorList>
            <person name="Ma L.-J."/>
            <person name="Dead R."/>
            <person name="Young S.K."/>
            <person name="Zeng Q."/>
            <person name="Gargeya S."/>
            <person name="Fitzgerald M."/>
            <person name="Haas B."/>
            <person name="Abouelleil A."/>
            <person name="Alvarado L."/>
            <person name="Arachchi H.M."/>
            <person name="Berlin A."/>
            <person name="Brown A."/>
            <person name="Chapman S.B."/>
            <person name="Chen Z."/>
            <person name="Dunbar C."/>
            <person name="Freedman E."/>
            <person name="Gearin G."/>
            <person name="Gellesch M."/>
            <person name="Goldberg J."/>
            <person name="Griggs A."/>
            <person name="Gujja S."/>
            <person name="Heiman D."/>
            <person name="Howarth C."/>
            <person name="Larson L."/>
            <person name="Lui A."/>
            <person name="MacDonald P.J.P."/>
            <person name="Mehta T."/>
            <person name="Montmayeur A."/>
            <person name="Murphy C."/>
            <person name="Neiman D."/>
            <person name="Pearson M."/>
            <person name="Priest M."/>
            <person name="Roberts A."/>
            <person name="Saif S."/>
            <person name="Shea T."/>
            <person name="Shenoy N."/>
            <person name="Sisk P."/>
            <person name="Stolte C."/>
            <person name="Sykes S."/>
            <person name="Yandava C."/>
            <person name="Wortman J."/>
            <person name="Nusbaum C."/>
            <person name="Birren B."/>
        </authorList>
    </citation>
    <scope>NUCLEOTIDE SEQUENCE</scope>
    <source>
        <strain evidence="2">ATCC 64411</strain>
    </source>
</reference>
<dbReference type="EMBL" id="GL876966">
    <property type="protein sequence ID" value="KLU81111.1"/>
    <property type="molecule type" value="Genomic_DNA"/>
</dbReference>
<sequence length="191" mass="20376">MARRDVPPPSYGRAKLATDRQRDPQSLGSPLDLPTWGKGVGACRTFLDLACRGWDKGDKAIQQHATAIGQRLGGSGPMPPDMSDPPARLAVLSVAPAAERSPVGSRAMEPNASAPSRRKYCYVGFIRGQALGVHVAPSGNRQKGEGRVSTQTGLIRILFGQPAGRVPASLLAVDRTGSWRSRTPGVSWRRT</sequence>
<dbReference type="VEuPathDB" id="FungiDB:MAPG_00206"/>
<reference evidence="3" key="4">
    <citation type="journal article" date="2015" name="G3 (Bethesda)">
        <title>Genome sequences of three phytopathogenic species of the Magnaporthaceae family of fungi.</title>
        <authorList>
            <person name="Okagaki L.H."/>
            <person name="Nunes C.C."/>
            <person name="Sailsbery J."/>
            <person name="Clay B."/>
            <person name="Brown D."/>
            <person name="John T."/>
            <person name="Oh Y."/>
            <person name="Young N."/>
            <person name="Fitzgerald M."/>
            <person name="Haas B.J."/>
            <person name="Zeng Q."/>
            <person name="Young S."/>
            <person name="Adiconis X."/>
            <person name="Fan L."/>
            <person name="Levin J.Z."/>
            <person name="Mitchell T.K."/>
            <person name="Okubara P.A."/>
            <person name="Farman M.L."/>
            <person name="Kohn L.M."/>
            <person name="Birren B."/>
            <person name="Ma L.-J."/>
            <person name="Dean R.A."/>
        </authorList>
    </citation>
    <scope>NUCLEOTIDE SEQUENCE</scope>
    <source>
        <strain evidence="3">ATCC 64411 / 73-15</strain>
    </source>
</reference>
<protein>
    <submittedName>
        <fullName evidence="2 3">Uncharacterized protein</fullName>
    </submittedName>
</protein>
<evidence type="ECO:0000256" key="1">
    <source>
        <dbReference type="SAM" id="MobiDB-lite"/>
    </source>
</evidence>
<dbReference type="Proteomes" id="UP000011715">
    <property type="component" value="Unassembled WGS sequence"/>
</dbReference>